<gene>
    <name evidence="1" type="ORF">D4L85_04895</name>
</gene>
<accession>A0A385SHM5</accession>
<proteinExistence type="predicted"/>
<dbReference type="OrthoDB" id="292317at2"/>
<dbReference type="AlphaFoldDB" id="A0A385SHM5"/>
<evidence type="ECO:0000313" key="1">
    <source>
        <dbReference type="EMBL" id="AYB29956.1"/>
    </source>
</evidence>
<organism evidence="1 2">
    <name type="scientific">Chryseolinea soli</name>
    <dbReference type="NCBI Taxonomy" id="2321403"/>
    <lineage>
        <taxon>Bacteria</taxon>
        <taxon>Pseudomonadati</taxon>
        <taxon>Bacteroidota</taxon>
        <taxon>Cytophagia</taxon>
        <taxon>Cytophagales</taxon>
        <taxon>Fulvivirgaceae</taxon>
        <taxon>Chryseolinea</taxon>
    </lineage>
</organism>
<dbReference type="KEGG" id="chk:D4L85_04895"/>
<protein>
    <submittedName>
        <fullName evidence="1">Uncharacterized protein</fullName>
    </submittedName>
</protein>
<evidence type="ECO:0000313" key="2">
    <source>
        <dbReference type="Proteomes" id="UP000266183"/>
    </source>
</evidence>
<dbReference type="Proteomes" id="UP000266183">
    <property type="component" value="Chromosome"/>
</dbReference>
<dbReference type="RefSeq" id="WP_119753263.1">
    <property type="nucleotide sequence ID" value="NZ_CP032382.1"/>
</dbReference>
<keyword evidence="2" id="KW-1185">Reference proteome</keyword>
<dbReference type="EMBL" id="CP032382">
    <property type="protein sequence ID" value="AYB29956.1"/>
    <property type="molecule type" value="Genomic_DNA"/>
</dbReference>
<reference evidence="2" key="1">
    <citation type="submission" date="2018-09" db="EMBL/GenBank/DDBJ databases">
        <title>Chryseolinea sp. KIS68-18 isolated from soil.</title>
        <authorList>
            <person name="Weon H.-Y."/>
            <person name="Kwon S.-W."/>
            <person name="Lee S.A."/>
        </authorList>
    </citation>
    <scope>NUCLEOTIDE SEQUENCE [LARGE SCALE GENOMIC DNA]</scope>
    <source>
        <strain evidence="2">KIS68-18</strain>
    </source>
</reference>
<sequence>MDELDEFGKEYIHQVRDRVITKYLMTKSGKMKSPEAQLLHKQILKLNPDQVKVVDQIVSDIIETQLHHCLFMFEASAKWAIVEKDSAENEGLDHLADVSDGLAGELYSDEGWIAKFSKYKPDALEEK</sequence>
<name>A0A385SHM5_9BACT</name>